<accession>A0ABV9XVY0</accession>
<proteinExistence type="predicted"/>
<name>A0ABV9XVY0_9PSEU</name>
<sequence length="557" mass="61760">MSAPITTFDVVPAPTDDDPRERATNPDIAVGLDTLDELAPDYTRAQQYFEGKVPEFFASVRLRRALARTGTAYRLNFAAIPVRAAASRIRVASITCPGNDAATKWLARQWERNELDLYMPDLILRACEYGDAYLIAWPADDDANEADQEDLADPVGVLPVPRATTDQFDEGGSESGDPIDIDVHLNLGFTTAVIYAEENPRHARFVIRRWGAGDRIRVDLQYRDRIEKYATKKGVKEARSAADLYVWVDEDDDEWPYPNPYGLLPAHHFRTARPYGTPLHREFYGAQDAIRKLIVSHMSTVDYQVAKQRWALVAGEDTSMAAATDPDEFAFDTIDVPSSRDVSDAELDTSPDSFWLLRNVKAVGAFEETGWEVFLKAAEEYMRMGAQVSETPMRFFDYARAQLPSGVSQDAIDVPFVKKLLDLITSFRATLQALFRDALVMAGFGRVPVVVTFEPPERVTGIDGWKIVLAKVEAGMPVKAAFMEAGYTKPQVDAWFGDDTQLAQRLAVLKTVAEVFQMIGAAATMQSLQPEQITELVDAVMPDVLAAVAAPTQDGDG</sequence>
<evidence type="ECO:0000313" key="3">
    <source>
        <dbReference type="Proteomes" id="UP001595833"/>
    </source>
</evidence>
<evidence type="ECO:0000313" key="2">
    <source>
        <dbReference type="EMBL" id="MFC5053604.1"/>
    </source>
</evidence>
<feature type="region of interest" description="Disordered" evidence="1">
    <location>
        <begin position="1"/>
        <end position="25"/>
    </location>
</feature>
<comment type="caution">
    <text evidence="2">The sequence shown here is derived from an EMBL/GenBank/DDBJ whole genome shotgun (WGS) entry which is preliminary data.</text>
</comment>
<protein>
    <recommendedName>
        <fullName evidence="4">SPP1 Gp6-like portal protein</fullName>
    </recommendedName>
</protein>
<gene>
    <name evidence="2" type="ORF">ACFPFM_07515</name>
</gene>
<reference evidence="3" key="1">
    <citation type="journal article" date="2019" name="Int. J. Syst. Evol. Microbiol.">
        <title>The Global Catalogue of Microorganisms (GCM) 10K type strain sequencing project: providing services to taxonomists for standard genome sequencing and annotation.</title>
        <authorList>
            <consortium name="The Broad Institute Genomics Platform"/>
            <consortium name="The Broad Institute Genome Sequencing Center for Infectious Disease"/>
            <person name="Wu L."/>
            <person name="Ma J."/>
        </authorList>
    </citation>
    <scope>NUCLEOTIDE SEQUENCE [LARGE SCALE GENOMIC DNA]</scope>
    <source>
        <strain evidence="3">KCTC 12848</strain>
    </source>
</reference>
<dbReference type="EMBL" id="JBHSJB010000007">
    <property type="protein sequence ID" value="MFC5053604.1"/>
    <property type="molecule type" value="Genomic_DNA"/>
</dbReference>
<keyword evidence="3" id="KW-1185">Reference proteome</keyword>
<evidence type="ECO:0008006" key="4">
    <source>
        <dbReference type="Google" id="ProtNLM"/>
    </source>
</evidence>
<organism evidence="2 3">
    <name type="scientific">Saccharothrix xinjiangensis</name>
    <dbReference type="NCBI Taxonomy" id="204798"/>
    <lineage>
        <taxon>Bacteria</taxon>
        <taxon>Bacillati</taxon>
        <taxon>Actinomycetota</taxon>
        <taxon>Actinomycetes</taxon>
        <taxon>Pseudonocardiales</taxon>
        <taxon>Pseudonocardiaceae</taxon>
        <taxon>Saccharothrix</taxon>
    </lineage>
</organism>
<evidence type="ECO:0000256" key="1">
    <source>
        <dbReference type="SAM" id="MobiDB-lite"/>
    </source>
</evidence>
<dbReference type="Proteomes" id="UP001595833">
    <property type="component" value="Unassembled WGS sequence"/>
</dbReference>
<dbReference type="RefSeq" id="WP_344036462.1">
    <property type="nucleotide sequence ID" value="NZ_BAAAKE010000005.1"/>
</dbReference>